<gene>
    <name evidence="3" type="ORF">Y958_11515</name>
</gene>
<organism evidence="3 4">
    <name type="scientific">Nitrospirillum viridazoti CBAmc</name>
    <dbReference type="NCBI Taxonomy" id="1441467"/>
    <lineage>
        <taxon>Bacteria</taxon>
        <taxon>Pseudomonadati</taxon>
        <taxon>Pseudomonadota</taxon>
        <taxon>Alphaproteobacteria</taxon>
        <taxon>Rhodospirillales</taxon>
        <taxon>Azospirillaceae</taxon>
        <taxon>Nitrospirillum</taxon>
        <taxon>Nitrospirillum viridazoti</taxon>
    </lineage>
</organism>
<accession>A0A248JT17</accession>
<sequence>MVRHRARPTIAAAQARTVSDSERQARRESSGDFSRDIHGWKISLNGISMSRQFLKSEFKIVADGVDMHKMVAMTQDNLDAAKAEPASRLKTARARLYNTAKQFAHVIGMPYTTYAHYEAGRSTIDTELAQRFAPKLNVSAAWLLLGDGEDTGQAPEGATQAHVFGMPVLPVSESTGLQELHREMGNLIRKGHYAMAAIYADLLAARLRLADMAKDA</sequence>
<dbReference type="KEGG" id="nao:Y958_11515"/>
<feature type="region of interest" description="Disordered" evidence="1">
    <location>
        <begin position="1"/>
        <end position="32"/>
    </location>
</feature>
<dbReference type="InterPro" id="IPR010982">
    <property type="entry name" value="Lambda_DNA-bd_dom_sf"/>
</dbReference>
<proteinExistence type="predicted"/>
<feature type="domain" description="HTH cro/C1-type" evidence="2">
    <location>
        <begin position="89"/>
        <end position="143"/>
    </location>
</feature>
<evidence type="ECO:0000256" key="1">
    <source>
        <dbReference type="SAM" id="MobiDB-lite"/>
    </source>
</evidence>
<dbReference type="AlphaFoldDB" id="A0A248JT17"/>
<dbReference type="Pfam" id="PF01381">
    <property type="entry name" value="HTH_3"/>
    <property type="match status" value="1"/>
</dbReference>
<dbReference type="GO" id="GO:0003677">
    <property type="term" value="F:DNA binding"/>
    <property type="evidence" value="ECO:0007669"/>
    <property type="project" value="InterPro"/>
</dbReference>
<dbReference type="Gene3D" id="1.10.260.40">
    <property type="entry name" value="lambda repressor-like DNA-binding domains"/>
    <property type="match status" value="1"/>
</dbReference>
<dbReference type="CDD" id="cd00093">
    <property type="entry name" value="HTH_XRE"/>
    <property type="match status" value="1"/>
</dbReference>
<dbReference type="PROSITE" id="PS50943">
    <property type="entry name" value="HTH_CROC1"/>
    <property type="match status" value="1"/>
</dbReference>
<evidence type="ECO:0000313" key="3">
    <source>
        <dbReference type="EMBL" id="ASG21384.1"/>
    </source>
</evidence>
<dbReference type="RefSeq" id="WP_088872088.1">
    <property type="nucleotide sequence ID" value="NZ_CP022110.1"/>
</dbReference>
<dbReference type="InterPro" id="IPR001387">
    <property type="entry name" value="Cro/C1-type_HTH"/>
</dbReference>
<name>A0A248JT17_9PROT</name>
<dbReference type="Proteomes" id="UP000197153">
    <property type="component" value="Chromosome 1"/>
</dbReference>
<dbReference type="SMART" id="SM00530">
    <property type="entry name" value="HTH_XRE"/>
    <property type="match status" value="1"/>
</dbReference>
<feature type="compositionally biased region" description="Basic and acidic residues" evidence="1">
    <location>
        <begin position="19"/>
        <end position="32"/>
    </location>
</feature>
<protein>
    <recommendedName>
        <fullName evidence="2">HTH cro/C1-type domain-containing protein</fullName>
    </recommendedName>
</protein>
<evidence type="ECO:0000313" key="4">
    <source>
        <dbReference type="Proteomes" id="UP000197153"/>
    </source>
</evidence>
<dbReference type="SUPFAM" id="SSF47413">
    <property type="entry name" value="lambda repressor-like DNA-binding domains"/>
    <property type="match status" value="1"/>
</dbReference>
<evidence type="ECO:0000259" key="2">
    <source>
        <dbReference type="PROSITE" id="PS50943"/>
    </source>
</evidence>
<reference evidence="3 4" key="1">
    <citation type="submission" date="2017-06" db="EMBL/GenBank/DDBJ databases">
        <title>Complete genome sequence of Nitrospirillum amazonense strain CBAmC, an endophytic nitrogen-fixing and plant growth-promoting bacterium, isolated from sugarcane.</title>
        <authorList>
            <person name="Schwab S."/>
            <person name="dos Santos Teixeira K.R."/>
            <person name="Simoes Araujo J.L."/>
            <person name="Soares Vidal M."/>
            <person name="Borges de Freitas H.R."/>
            <person name="Rivello Crivelaro A.L."/>
            <person name="Bueno de Camargo Nunes A."/>
            <person name="dos Santos C.M."/>
            <person name="Palmeira da Silva Rosa D."/>
            <person name="da Silva Padilha D."/>
            <person name="da Silva E."/>
            <person name="Araujo Terra L."/>
            <person name="Soares Mendes V."/>
            <person name="Farinelli L."/>
            <person name="Magalhaes Cruz L."/>
            <person name="Baldani J.I."/>
        </authorList>
    </citation>
    <scope>NUCLEOTIDE SEQUENCE [LARGE SCALE GENOMIC DNA]</scope>
    <source>
        <strain evidence="3 4">CBAmC</strain>
    </source>
</reference>
<keyword evidence="4" id="KW-1185">Reference proteome</keyword>
<dbReference type="EMBL" id="CP022110">
    <property type="protein sequence ID" value="ASG21384.1"/>
    <property type="molecule type" value="Genomic_DNA"/>
</dbReference>